<organism evidence="1 2">
    <name type="scientific">Juglans regia</name>
    <name type="common">English walnut</name>
    <dbReference type="NCBI Taxonomy" id="51240"/>
    <lineage>
        <taxon>Eukaryota</taxon>
        <taxon>Viridiplantae</taxon>
        <taxon>Streptophyta</taxon>
        <taxon>Embryophyta</taxon>
        <taxon>Tracheophyta</taxon>
        <taxon>Spermatophyta</taxon>
        <taxon>Magnoliopsida</taxon>
        <taxon>eudicotyledons</taxon>
        <taxon>Gunneridae</taxon>
        <taxon>Pentapetalae</taxon>
        <taxon>rosids</taxon>
        <taxon>fabids</taxon>
        <taxon>Fagales</taxon>
        <taxon>Juglandaceae</taxon>
        <taxon>Juglans</taxon>
    </lineage>
</organism>
<gene>
    <name evidence="2" type="primary">LOC108994873</name>
</gene>
<dbReference type="Gramene" id="Jr06_15830_p1">
    <property type="protein sequence ID" value="cds.Jr06_15830_p1"/>
    <property type="gene ID" value="Jr06_15830"/>
</dbReference>
<dbReference type="Pfam" id="PF14009">
    <property type="entry name" value="PADRE"/>
    <property type="match status" value="1"/>
</dbReference>
<dbReference type="PANTHER" id="PTHR33052">
    <property type="entry name" value="DUF4228 DOMAIN PROTEIN-RELATED"/>
    <property type="match status" value="1"/>
</dbReference>
<dbReference type="STRING" id="51240.A0A2I4F2D5"/>
<keyword evidence="1" id="KW-1185">Reference proteome</keyword>
<dbReference type="KEGG" id="jre:108994873"/>
<dbReference type="GeneID" id="108994873"/>
<dbReference type="OrthoDB" id="771105at2759"/>
<accession>A0A2I4F2D5</accession>
<evidence type="ECO:0000313" key="1">
    <source>
        <dbReference type="Proteomes" id="UP000235220"/>
    </source>
</evidence>
<dbReference type="Proteomes" id="UP000235220">
    <property type="component" value="Chromosome 6"/>
</dbReference>
<sequence length="173" mass="19414">MGNVTSCAPSIISSSGAVKVIFSDGRFEVYTKPVKAADIMLENPGQFVCESSTLKVGHRIQGLLADEELELRRQFYFLLPMELLYSVLTLEEMSSLSYRSSKALKHGSFNNLGKIFPVLGEFCMFPSEAKTLNGDQDTDHHDLQQEPVLQRYSKQRSWKSALETIAETPCRQS</sequence>
<proteinExistence type="predicted"/>
<name>A0A2I4F2D5_JUGRE</name>
<evidence type="ECO:0000313" key="2">
    <source>
        <dbReference type="RefSeq" id="XP_018825811.2"/>
    </source>
</evidence>
<dbReference type="InterPro" id="IPR025322">
    <property type="entry name" value="PADRE_dom"/>
</dbReference>
<reference evidence="2" key="1">
    <citation type="submission" date="2025-08" db="UniProtKB">
        <authorList>
            <consortium name="RefSeq"/>
        </authorList>
    </citation>
    <scope>IDENTIFICATION</scope>
    <source>
        <tissue evidence="2">Leaves</tissue>
    </source>
</reference>
<protein>
    <submittedName>
        <fullName evidence="2">Uncharacterized protein LOC108994873</fullName>
    </submittedName>
</protein>
<dbReference type="RefSeq" id="XP_018825811.2">
    <property type="nucleotide sequence ID" value="XM_018970266.2"/>
</dbReference>
<dbReference type="AlphaFoldDB" id="A0A2I4F2D5"/>
<dbReference type="FunCoup" id="A0A2I4F2D5">
    <property type="interactions" value="122"/>
</dbReference>